<evidence type="ECO:0000313" key="3">
    <source>
        <dbReference type="EMBL" id="MBB6104668.1"/>
    </source>
</evidence>
<dbReference type="Pfam" id="PF11159">
    <property type="entry name" value="DUF2939"/>
    <property type="match status" value="1"/>
</dbReference>
<keyword evidence="2" id="KW-0812">Transmembrane</keyword>
<evidence type="ECO:0000256" key="1">
    <source>
        <dbReference type="SAM" id="MobiDB-lite"/>
    </source>
</evidence>
<accession>A0A7W9WVA6</accession>
<protein>
    <recommendedName>
        <fullName evidence="5">DUF2939 domain-containing protein</fullName>
    </recommendedName>
</protein>
<dbReference type="RefSeq" id="WP_183727101.1">
    <property type="nucleotide sequence ID" value="NZ_JACHBW010000013.1"/>
</dbReference>
<dbReference type="AlphaFoldDB" id="A0A7W9WVA6"/>
<feature type="region of interest" description="Disordered" evidence="1">
    <location>
        <begin position="121"/>
        <end position="181"/>
    </location>
</feature>
<feature type="transmembrane region" description="Helical" evidence="2">
    <location>
        <begin position="20"/>
        <end position="42"/>
    </location>
</feature>
<gene>
    <name evidence="3" type="ORF">F4827_004527</name>
</gene>
<proteinExistence type="predicted"/>
<comment type="caution">
    <text evidence="3">The sequence shown here is derived from an EMBL/GenBank/DDBJ whole genome shotgun (WGS) entry which is preliminary data.</text>
</comment>
<keyword evidence="4" id="KW-1185">Reference proteome</keyword>
<sequence>MTDTTTSSRPSSNWKKPVAIAVAAIVVVTALGFSYASPYLALNRLKQAADARDAVTLSEYVDYPALRVSLKQQVGEMLQRRIQAQHSSNPLLMLGAVIGAALIGPLVDAYATPEGVAALLNGMPPTGKPGERPAPPPSAAQASSAPAGTAQPAPPPAPASDASDASDASADTAAPPARAQATAGYRSLNEFAVTWQRSANSERYAAILQRHGLFSWKLAAVELNPADAGDGASASN</sequence>
<reference evidence="3 4" key="1">
    <citation type="submission" date="2020-08" db="EMBL/GenBank/DDBJ databases">
        <title>Above-ground endophytic microbial communities from plants in different locations in the United States.</title>
        <authorList>
            <person name="Frank C."/>
        </authorList>
    </citation>
    <scope>NUCLEOTIDE SEQUENCE [LARGE SCALE GENOMIC DNA]</scope>
    <source>
        <strain evidence="3 4">WP4_2_2</strain>
    </source>
</reference>
<dbReference type="EMBL" id="JACHBW010000013">
    <property type="protein sequence ID" value="MBB6104668.1"/>
    <property type="molecule type" value="Genomic_DNA"/>
</dbReference>
<feature type="compositionally biased region" description="Low complexity" evidence="1">
    <location>
        <begin position="159"/>
        <end position="181"/>
    </location>
</feature>
<evidence type="ECO:0000256" key="2">
    <source>
        <dbReference type="SAM" id="Phobius"/>
    </source>
</evidence>
<keyword evidence="2" id="KW-0472">Membrane</keyword>
<evidence type="ECO:0000313" key="4">
    <source>
        <dbReference type="Proteomes" id="UP000571554"/>
    </source>
</evidence>
<keyword evidence="2" id="KW-1133">Transmembrane helix</keyword>
<name>A0A7W9WVA6_9BURK</name>
<evidence type="ECO:0008006" key="5">
    <source>
        <dbReference type="Google" id="ProtNLM"/>
    </source>
</evidence>
<organism evidence="3 4">
    <name type="scientific">Paraburkholderia bannensis</name>
    <dbReference type="NCBI Taxonomy" id="765414"/>
    <lineage>
        <taxon>Bacteria</taxon>
        <taxon>Pseudomonadati</taxon>
        <taxon>Pseudomonadota</taxon>
        <taxon>Betaproteobacteria</taxon>
        <taxon>Burkholderiales</taxon>
        <taxon>Burkholderiaceae</taxon>
        <taxon>Paraburkholderia</taxon>
    </lineage>
</organism>
<feature type="compositionally biased region" description="Low complexity" evidence="1">
    <location>
        <begin position="139"/>
        <end position="151"/>
    </location>
</feature>
<feature type="transmembrane region" description="Helical" evidence="2">
    <location>
        <begin position="91"/>
        <end position="111"/>
    </location>
</feature>
<dbReference type="Proteomes" id="UP000571554">
    <property type="component" value="Unassembled WGS sequence"/>
</dbReference>
<dbReference type="InterPro" id="IPR021330">
    <property type="entry name" value="DUF2939"/>
</dbReference>